<accession>A0ABT5N1C9</accession>
<organism evidence="2 3">
    <name type="scientific">Curvibacter cyanobacteriorum</name>
    <dbReference type="NCBI Taxonomy" id="3026422"/>
    <lineage>
        <taxon>Bacteria</taxon>
        <taxon>Pseudomonadati</taxon>
        <taxon>Pseudomonadota</taxon>
        <taxon>Betaproteobacteria</taxon>
        <taxon>Burkholderiales</taxon>
        <taxon>Comamonadaceae</taxon>
        <taxon>Curvibacter</taxon>
    </lineage>
</organism>
<dbReference type="RefSeq" id="WP_273952614.1">
    <property type="nucleotide sequence ID" value="NZ_JAQSIP010000007.1"/>
</dbReference>
<proteinExistence type="predicted"/>
<reference evidence="2 3" key="1">
    <citation type="submission" date="2023-02" db="EMBL/GenBank/DDBJ databases">
        <title>Bacterial whole genomic sequence of Curvibacter sp. HBC61.</title>
        <authorList>
            <person name="Le V."/>
            <person name="Ko S.-R."/>
            <person name="Ahn C.-Y."/>
            <person name="Oh H.-M."/>
        </authorList>
    </citation>
    <scope>NUCLEOTIDE SEQUENCE [LARGE SCALE GENOMIC DNA]</scope>
    <source>
        <strain evidence="2 3">HBC61</strain>
    </source>
</reference>
<evidence type="ECO:0000256" key="1">
    <source>
        <dbReference type="SAM" id="SignalP"/>
    </source>
</evidence>
<comment type="caution">
    <text evidence="2">The sequence shown here is derived from an EMBL/GenBank/DDBJ whole genome shotgun (WGS) entry which is preliminary data.</text>
</comment>
<feature type="signal peptide" evidence="1">
    <location>
        <begin position="1"/>
        <end position="25"/>
    </location>
</feature>
<gene>
    <name evidence="2" type="ORF">PSQ40_15280</name>
</gene>
<evidence type="ECO:0000313" key="2">
    <source>
        <dbReference type="EMBL" id="MDD0839945.1"/>
    </source>
</evidence>
<evidence type="ECO:0000313" key="3">
    <source>
        <dbReference type="Proteomes" id="UP001528673"/>
    </source>
</evidence>
<protein>
    <submittedName>
        <fullName evidence="2">Uncharacterized protein</fullName>
    </submittedName>
</protein>
<feature type="chain" id="PRO_5046980563" evidence="1">
    <location>
        <begin position="26"/>
        <end position="120"/>
    </location>
</feature>
<dbReference type="EMBL" id="JAQSIP010000007">
    <property type="protein sequence ID" value="MDD0839945.1"/>
    <property type="molecule type" value="Genomic_DNA"/>
</dbReference>
<dbReference type="Proteomes" id="UP001528673">
    <property type="component" value="Unassembled WGS sequence"/>
</dbReference>
<keyword evidence="1" id="KW-0732">Signal</keyword>
<name>A0ABT5N1C9_9BURK</name>
<keyword evidence="3" id="KW-1185">Reference proteome</keyword>
<sequence length="120" mass="13160">MRLLLVYVLSVLLLTAALFQGDAQAVVWHDEPDTPLMGDVLAEASPCEVLADEPDTLDEELRVSVQLYQPPVTNDDRTELFWSPVQDPDSAHAGVPLAASHPLQSQPVWPLGLLRPPQQS</sequence>